<dbReference type="Proteomes" id="UP000095229">
    <property type="component" value="Unassembled WGS sequence"/>
</dbReference>
<dbReference type="STRING" id="45071.Lpar_1984"/>
<name>A0A1E5JR47_9GAMM</name>
<sequence>MPRIRDKAVIAEITRGNPIGEARGENAYISIFPMRSDERKNMVKRLDESIRELMDDAERTYQANCFKPGTRVVDPDYITRLSTNEFFFYTEEPLTLKEFEELQNNIAEKAKNLSPGVQLILGSFAVITDNGRVMNVTPHITCGNPPDFHFLVKNYSSFIDVRYKRSDWEGGTKSLPVLDVRNAPKTMPQIVVNGTARELTFNNIVPCKTPGGTPFLTAVDICLDHKHGVAKKIMRL</sequence>
<gene>
    <name evidence="1" type="ORF">lpari_02037</name>
</gene>
<protein>
    <submittedName>
        <fullName evidence="1">Uncharacterized protein</fullName>
    </submittedName>
</protein>
<proteinExistence type="predicted"/>
<dbReference type="AlphaFoldDB" id="A0A1E5JR47"/>
<organism evidence="1 2">
    <name type="scientific">Legionella parisiensis</name>
    <dbReference type="NCBI Taxonomy" id="45071"/>
    <lineage>
        <taxon>Bacteria</taxon>
        <taxon>Pseudomonadati</taxon>
        <taxon>Pseudomonadota</taxon>
        <taxon>Gammaproteobacteria</taxon>
        <taxon>Legionellales</taxon>
        <taxon>Legionellaceae</taxon>
        <taxon>Legionella</taxon>
    </lineage>
</organism>
<keyword evidence="2" id="KW-1185">Reference proteome</keyword>
<dbReference type="EMBL" id="LSOG01000060">
    <property type="protein sequence ID" value="OEH46989.1"/>
    <property type="molecule type" value="Genomic_DNA"/>
</dbReference>
<dbReference type="PATRIC" id="fig|45071.7.peg.2179"/>
<dbReference type="RefSeq" id="WP_069683498.1">
    <property type="nucleotide sequence ID" value="NZ_LSOG01000060.1"/>
</dbReference>
<evidence type="ECO:0000313" key="1">
    <source>
        <dbReference type="EMBL" id="OEH46989.1"/>
    </source>
</evidence>
<reference evidence="1 2" key="1">
    <citation type="submission" date="2016-02" db="EMBL/GenBank/DDBJ databases">
        <title>Secondary metabolites in Legionella.</title>
        <authorList>
            <person name="Tobias N.J."/>
            <person name="Bode H.B."/>
        </authorList>
    </citation>
    <scope>NUCLEOTIDE SEQUENCE [LARGE SCALE GENOMIC DNA]</scope>
    <source>
        <strain evidence="1 2">DSM 19216</strain>
    </source>
</reference>
<evidence type="ECO:0000313" key="2">
    <source>
        <dbReference type="Proteomes" id="UP000095229"/>
    </source>
</evidence>
<comment type="caution">
    <text evidence="1">The sequence shown here is derived from an EMBL/GenBank/DDBJ whole genome shotgun (WGS) entry which is preliminary data.</text>
</comment>
<dbReference type="OrthoDB" id="5634552at2"/>
<accession>A0A1E5JR47</accession>